<evidence type="ECO:0000313" key="2">
    <source>
        <dbReference type="Proteomes" id="UP000054217"/>
    </source>
</evidence>
<gene>
    <name evidence="1" type="ORF">M404DRAFT_539490</name>
</gene>
<dbReference type="EMBL" id="KN831969">
    <property type="protein sequence ID" value="KIO04762.1"/>
    <property type="molecule type" value="Genomic_DNA"/>
</dbReference>
<protein>
    <submittedName>
        <fullName evidence="1">Uncharacterized protein</fullName>
    </submittedName>
</protein>
<proteinExistence type="predicted"/>
<dbReference type="Proteomes" id="UP000054217">
    <property type="component" value="Unassembled WGS sequence"/>
</dbReference>
<keyword evidence="2" id="KW-1185">Reference proteome</keyword>
<reference evidence="1 2" key="1">
    <citation type="submission" date="2014-04" db="EMBL/GenBank/DDBJ databases">
        <authorList>
            <consortium name="DOE Joint Genome Institute"/>
            <person name="Kuo A."/>
            <person name="Kohler A."/>
            <person name="Costa M.D."/>
            <person name="Nagy L.G."/>
            <person name="Floudas D."/>
            <person name="Copeland A."/>
            <person name="Barry K.W."/>
            <person name="Cichocki N."/>
            <person name="Veneault-Fourrey C."/>
            <person name="LaButti K."/>
            <person name="Lindquist E.A."/>
            <person name="Lipzen A."/>
            <person name="Lundell T."/>
            <person name="Morin E."/>
            <person name="Murat C."/>
            <person name="Sun H."/>
            <person name="Tunlid A."/>
            <person name="Henrissat B."/>
            <person name="Grigoriev I.V."/>
            <person name="Hibbett D.S."/>
            <person name="Martin F."/>
            <person name="Nordberg H.P."/>
            <person name="Cantor M.N."/>
            <person name="Hua S.X."/>
        </authorList>
    </citation>
    <scope>NUCLEOTIDE SEQUENCE [LARGE SCALE GENOMIC DNA]</scope>
    <source>
        <strain evidence="1 2">Marx 270</strain>
    </source>
</reference>
<dbReference type="AlphaFoldDB" id="A0A0C3K5B2"/>
<evidence type="ECO:0000313" key="1">
    <source>
        <dbReference type="EMBL" id="KIO04762.1"/>
    </source>
</evidence>
<name>A0A0C3K5B2_PISTI</name>
<dbReference type="InParanoid" id="A0A0C3K5B2"/>
<organism evidence="1 2">
    <name type="scientific">Pisolithus tinctorius Marx 270</name>
    <dbReference type="NCBI Taxonomy" id="870435"/>
    <lineage>
        <taxon>Eukaryota</taxon>
        <taxon>Fungi</taxon>
        <taxon>Dikarya</taxon>
        <taxon>Basidiomycota</taxon>
        <taxon>Agaricomycotina</taxon>
        <taxon>Agaricomycetes</taxon>
        <taxon>Agaricomycetidae</taxon>
        <taxon>Boletales</taxon>
        <taxon>Sclerodermatineae</taxon>
        <taxon>Pisolithaceae</taxon>
        <taxon>Pisolithus</taxon>
    </lineage>
</organism>
<reference evidence="2" key="2">
    <citation type="submission" date="2015-01" db="EMBL/GenBank/DDBJ databases">
        <title>Evolutionary Origins and Diversification of the Mycorrhizal Mutualists.</title>
        <authorList>
            <consortium name="DOE Joint Genome Institute"/>
            <consortium name="Mycorrhizal Genomics Consortium"/>
            <person name="Kohler A."/>
            <person name="Kuo A."/>
            <person name="Nagy L.G."/>
            <person name="Floudas D."/>
            <person name="Copeland A."/>
            <person name="Barry K.W."/>
            <person name="Cichocki N."/>
            <person name="Veneault-Fourrey C."/>
            <person name="LaButti K."/>
            <person name="Lindquist E.A."/>
            <person name="Lipzen A."/>
            <person name="Lundell T."/>
            <person name="Morin E."/>
            <person name="Murat C."/>
            <person name="Riley R."/>
            <person name="Ohm R."/>
            <person name="Sun H."/>
            <person name="Tunlid A."/>
            <person name="Henrissat B."/>
            <person name="Grigoriev I.V."/>
            <person name="Hibbett D.S."/>
            <person name="Martin F."/>
        </authorList>
    </citation>
    <scope>NUCLEOTIDE SEQUENCE [LARGE SCALE GENOMIC DNA]</scope>
    <source>
        <strain evidence="2">Marx 270</strain>
    </source>
</reference>
<accession>A0A0C3K5B2</accession>
<sequence>MQGRVIDTLGSHYHWKSNRMAHAIAASQEILEMLKSFWIASNACWVQRCDGATRVDNEARNTVQRASADPRSSERKTCCRDVLQHFCTFNWFYCMTDLFVPPTYCMTNFRTADFTFCVNVVSGVLLPTCCSSVPSAAPRRNAKSTCPFGNTIGSLVSHTLCSLHTITIHSPSGHPWTRLAEITIRASSLTKQLLYNCIC</sequence>
<dbReference type="HOGENOM" id="CLU_1372703_0_0_1"/>